<dbReference type="Gene3D" id="3.40.50.1460">
    <property type="match status" value="1"/>
</dbReference>
<proteinExistence type="inferred from homology"/>
<name>A0AA88THC0_TACVA</name>
<dbReference type="EC" id="3.4.22.34" evidence="3"/>
<dbReference type="GO" id="GO:0005773">
    <property type="term" value="C:vacuole"/>
    <property type="evidence" value="ECO:0007669"/>
    <property type="project" value="GOC"/>
</dbReference>
<keyword evidence="11" id="KW-1185">Reference proteome</keyword>
<evidence type="ECO:0000256" key="3">
    <source>
        <dbReference type="ARBA" id="ARBA00012628"/>
    </source>
</evidence>
<sequence length="414" mass="46642">MEAGKSKHWVLLAAGSTGWVDYRDQANVCHAYQVMHQNGIPDEQIVVMMYDDIANNKQNPDKGKIINVPNGPNVYTGVPKDYTGADVSAKNFLAALRGDSTAVKKKVIQSGKNDTVFIYLSDHGGHGVFHFPNSTLYADDLIKTVTAMSKAGKFSQMVIYIEACRSGSMVDQLKDSNVYAVSSCRPDELSYGCYMDKRLKTCLSDIFCAYWLQHTETVKLTTTSFGDQFVYLNKNVSEAARLAQVSQTPCNYGDMNISKIMLSEVLCKSPAPVTRARPVPPTDFTVTDLIDTIEIPLQIKKIMITNEKDPEKKKILERQYDDLVRKRKTMDEALQKIAEQLKAPQTLREKREVTRTYELKVVAEHFKNNLFSWEKEPHVVTHLHLQVLVNLCESGLKVESINEAITRVSKEISF</sequence>
<evidence type="ECO:0000313" key="11">
    <source>
        <dbReference type="Proteomes" id="UP001187315"/>
    </source>
</evidence>
<keyword evidence="4" id="KW-0645">Protease</keyword>
<evidence type="ECO:0000313" key="10">
    <source>
        <dbReference type="EMBL" id="KAK2866766.1"/>
    </source>
</evidence>
<comment type="similarity">
    <text evidence="2">Belongs to the peptidase C13 family.</text>
</comment>
<evidence type="ECO:0000256" key="5">
    <source>
        <dbReference type="ARBA" id="ARBA00022729"/>
    </source>
</evidence>
<evidence type="ECO:0000256" key="7">
    <source>
        <dbReference type="ARBA" id="ARBA00022807"/>
    </source>
</evidence>
<evidence type="ECO:0000256" key="1">
    <source>
        <dbReference type="ARBA" id="ARBA00000810"/>
    </source>
</evidence>
<dbReference type="AlphaFoldDB" id="A0AA88THC0"/>
<keyword evidence="9" id="KW-0175">Coiled coil</keyword>
<comment type="catalytic activity">
    <reaction evidence="1">
        <text>Hydrolysis of proteins and small molecule substrates at -Asn-|-Xaa- bonds.</text>
        <dbReference type="EC" id="3.4.22.34"/>
    </reaction>
</comment>
<evidence type="ECO:0000256" key="8">
    <source>
        <dbReference type="PIRSR" id="PIRSR019663-1"/>
    </source>
</evidence>
<feature type="active site" evidence="8">
    <location>
        <position position="123"/>
    </location>
</feature>
<dbReference type="Proteomes" id="UP001187315">
    <property type="component" value="Unassembled WGS sequence"/>
</dbReference>
<evidence type="ECO:0000256" key="6">
    <source>
        <dbReference type="ARBA" id="ARBA00022801"/>
    </source>
</evidence>
<dbReference type="PANTHER" id="PTHR12000">
    <property type="entry name" value="HEMOGLOBINASE FAMILY MEMBER"/>
    <property type="match status" value="1"/>
</dbReference>
<dbReference type="GO" id="GO:0006624">
    <property type="term" value="P:vacuolar protein processing"/>
    <property type="evidence" value="ECO:0007669"/>
    <property type="project" value="TreeGrafter"/>
</dbReference>
<dbReference type="PIRSF" id="PIRSF019663">
    <property type="entry name" value="Legumain"/>
    <property type="match status" value="1"/>
</dbReference>
<keyword evidence="6" id="KW-0378">Hydrolase</keyword>
<dbReference type="GO" id="GO:0004197">
    <property type="term" value="F:cysteine-type endopeptidase activity"/>
    <property type="evidence" value="ECO:0007669"/>
    <property type="project" value="UniProtKB-EC"/>
</dbReference>
<dbReference type="GO" id="GO:0051603">
    <property type="term" value="P:proteolysis involved in protein catabolic process"/>
    <property type="evidence" value="ECO:0007669"/>
    <property type="project" value="TreeGrafter"/>
</dbReference>
<dbReference type="Pfam" id="PF01650">
    <property type="entry name" value="Peptidase_C13"/>
    <property type="match status" value="1"/>
</dbReference>
<accession>A0AA88THC0</accession>
<dbReference type="Gene3D" id="1.10.132.130">
    <property type="match status" value="1"/>
</dbReference>
<organism evidence="10 11">
    <name type="scientific">Tachysurus vachellii</name>
    <name type="common">Darkbarbel catfish</name>
    <name type="synonym">Pelteobagrus vachellii</name>
    <dbReference type="NCBI Taxonomy" id="175792"/>
    <lineage>
        <taxon>Eukaryota</taxon>
        <taxon>Metazoa</taxon>
        <taxon>Chordata</taxon>
        <taxon>Craniata</taxon>
        <taxon>Vertebrata</taxon>
        <taxon>Euteleostomi</taxon>
        <taxon>Actinopterygii</taxon>
        <taxon>Neopterygii</taxon>
        <taxon>Teleostei</taxon>
        <taxon>Ostariophysi</taxon>
        <taxon>Siluriformes</taxon>
        <taxon>Bagridae</taxon>
        <taxon>Tachysurus</taxon>
    </lineage>
</organism>
<dbReference type="CDD" id="cd21115">
    <property type="entry name" value="legumain_C"/>
    <property type="match status" value="1"/>
</dbReference>
<dbReference type="EMBL" id="JAVHJS010000002">
    <property type="protein sequence ID" value="KAK2866766.1"/>
    <property type="molecule type" value="Genomic_DNA"/>
</dbReference>
<protein>
    <recommendedName>
        <fullName evidence="3">legumain</fullName>
        <ecNumber evidence="3">3.4.22.34</ecNumber>
    </recommendedName>
</protein>
<evidence type="ECO:0000256" key="4">
    <source>
        <dbReference type="ARBA" id="ARBA00022670"/>
    </source>
</evidence>
<gene>
    <name evidence="10" type="ORF">Q7C36_002822</name>
</gene>
<dbReference type="FunFam" id="3.40.50.1460:FF:000006">
    <property type="entry name" value="Legumain"/>
    <property type="match status" value="1"/>
</dbReference>
<dbReference type="PANTHER" id="PTHR12000:SF21">
    <property type="entry name" value="LEGUMAIN-RELATED"/>
    <property type="match status" value="1"/>
</dbReference>
<feature type="active site" description="Nucleophile" evidence="8">
    <location>
        <position position="164"/>
    </location>
</feature>
<evidence type="ECO:0000256" key="9">
    <source>
        <dbReference type="SAM" id="Coils"/>
    </source>
</evidence>
<comment type="caution">
    <text evidence="10">The sequence shown here is derived from an EMBL/GenBank/DDBJ whole genome shotgun (WGS) entry which is preliminary data.</text>
</comment>
<feature type="coiled-coil region" evidence="9">
    <location>
        <begin position="313"/>
        <end position="340"/>
    </location>
</feature>
<dbReference type="InterPro" id="IPR046427">
    <property type="entry name" value="Legumain_prodom_sf"/>
</dbReference>
<dbReference type="InterPro" id="IPR001096">
    <property type="entry name" value="Peptidase_C13"/>
</dbReference>
<dbReference type="InterPro" id="IPR048501">
    <property type="entry name" value="Legum_prodom"/>
</dbReference>
<reference evidence="10" key="1">
    <citation type="submission" date="2023-08" db="EMBL/GenBank/DDBJ databases">
        <title>Pelteobagrus vachellii genome.</title>
        <authorList>
            <person name="Liu H."/>
        </authorList>
    </citation>
    <scope>NUCLEOTIDE SEQUENCE</scope>
    <source>
        <strain evidence="10">PRFRI_2022a</strain>
        <tissue evidence="10">Muscle</tissue>
    </source>
</reference>
<keyword evidence="5" id="KW-0732">Signal</keyword>
<keyword evidence="7" id="KW-0788">Thiol protease</keyword>
<dbReference type="PRINTS" id="PR00776">
    <property type="entry name" value="HEMOGLOBNASE"/>
</dbReference>
<evidence type="ECO:0000256" key="2">
    <source>
        <dbReference type="ARBA" id="ARBA00009941"/>
    </source>
</evidence>